<evidence type="ECO:0000313" key="3">
    <source>
        <dbReference type="Proteomes" id="UP000697710"/>
    </source>
</evidence>
<reference evidence="2" key="1">
    <citation type="submission" date="2020-04" db="EMBL/GenBank/DDBJ databases">
        <authorList>
            <person name="Zhang T."/>
        </authorList>
    </citation>
    <scope>NUCLEOTIDE SEQUENCE</scope>
    <source>
        <strain evidence="2">HKST-UBA01</strain>
    </source>
</reference>
<dbReference type="AlphaFoldDB" id="A0A956RSX9"/>
<dbReference type="InterPro" id="IPR041246">
    <property type="entry name" value="Bact_MG10"/>
</dbReference>
<comment type="caution">
    <text evidence="2">The sequence shown here is derived from an EMBL/GenBank/DDBJ whole genome shotgun (WGS) entry which is preliminary data.</text>
</comment>
<dbReference type="EMBL" id="JAGQHR010001031">
    <property type="protein sequence ID" value="MCA9730184.1"/>
    <property type="molecule type" value="Genomic_DNA"/>
</dbReference>
<evidence type="ECO:0000313" key="2">
    <source>
        <dbReference type="EMBL" id="MCA9730184.1"/>
    </source>
</evidence>
<evidence type="ECO:0000259" key="1">
    <source>
        <dbReference type="Pfam" id="PF17973"/>
    </source>
</evidence>
<organism evidence="2 3">
    <name type="scientific">Eiseniibacteriota bacterium</name>
    <dbReference type="NCBI Taxonomy" id="2212470"/>
    <lineage>
        <taxon>Bacteria</taxon>
        <taxon>Candidatus Eiseniibacteriota</taxon>
    </lineage>
</organism>
<gene>
    <name evidence="2" type="ORF">KC729_21045</name>
</gene>
<reference evidence="2" key="2">
    <citation type="journal article" date="2021" name="Microbiome">
        <title>Successional dynamics and alternative stable states in a saline activated sludge microbial community over 9 years.</title>
        <authorList>
            <person name="Wang Y."/>
            <person name="Ye J."/>
            <person name="Ju F."/>
            <person name="Liu L."/>
            <person name="Boyd J.A."/>
            <person name="Deng Y."/>
            <person name="Parks D.H."/>
            <person name="Jiang X."/>
            <person name="Yin X."/>
            <person name="Woodcroft B.J."/>
            <person name="Tyson G.W."/>
            <person name="Hugenholtz P."/>
            <person name="Polz M.F."/>
            <person name="Zhang T."/>
        </authorList>
    </citation>
    <scope>NUCLEOTIDE SEQUENCE</scope>
    <source>
        <strain evidence="2">HKST-UBA01</strain>
    </source>
</reference>
<sequence length="206" mass="22593">RAVLGLLRTEGARFNDAEATPRVFDFPLADLARTRRRDNASPVLPIAFETGAFDPLVYQLRIESRTDALDARPRESGISISRRYLDPGTQSERDHWTRGVPTEAQLWIATSEEVPESRLLLVEDALPAGAELLEIDGLEGGEILWSQIDGSRLRFVIRMQGSGIHALRYTLLARAPGEFGVPGATVRTIYAARASGRSAPSGIVVE</sequence>
<dbReference type="Pfam" id="PF17973">
    <property type="entry name" value="bMG10"/>
    <property type="match status" value="1"/>
</dbReference>
<dbReference type="Proteomes" id="UP000697710">
    <property type="component" value="Unassembled WGS sequence"/>
</dbReference>
<proteinExistence type="predicted"/>
<feature type="domain" description="Bacterial alpha-2-macroglobulin MG10" evidence="1">
    <location>
        <begin position="77"/>
        <end position="191"/>
    </location>
</feature>
<feature type="non-terminal residue" evidence="2">
    <location>
        <position position="1"/>
    </location>
</feature>
<accession>A0A956RSX9</accession>
<protein>
    <recommendedName>
        <fullName evidence="1">Bacterial alpha-2-macroglobulin MG10 domain-containing protein</fullName>
    </recommendedName>
</protein>
<name>A0A956RSX9_UNCEI</name>